<keyword evidence="4" id="KW-0659">Purine metabolism</keyword>
<evidence type="ECO:0000256" key="1">
    <source>
        <dbReference type="ARBA" id="ARBA00001163"/>
    </source>
</evidence>
<dbReference type="Pfam" id="PF09349">
    <property type="entry name" value="OHCU_decarbox"/>
    <property type="match status" value="1"/>
</dbReference>
<evidence type="ECO:0000259" key="7">
    <source>
        <dbReference type="Pfam" id="PF09349"/>
    </source>
</evidence>
<dbReference type="PANTHER" id="PTHR43466">
    <property type="entry name" value="2-OXO-4-HYDROXY-4-CARBOXY-5-UREIDOIMIDAZOLINE DECARBOXYLASE-RELATED"/>
    <property type="match status" value="1"/>
</dbReference>
<gene>
    <name evidence="8" type="ORF">CK203_021036</name>
</gene>
<keyword evidence="5" id="KW-0210">Decarboxylase</keyword>
<evidence type="ECO:0000313" key="9">
    <source>
        <dbReference type="Proteomes" id="UP000288805"/>
    </source>
</evidence>
<evidence type="ECO:0000256" key="6">
    <source>
        <dbReference type="ARBA" id="ARBA00023239"/>
    </source>
</evidence>
<dbReference type="PANTHER" id="PTHR43466:SF1">
    <property type="entry name" value="2-OXO-4-HYDROXY-4-CARBOXY-5-UREIDOIMIDAZOLINE DECARBOXYLASE-RELATED"/>
    <property type="match status" value="1"/>
</dbReference>
<protein>
    <recommendedName>
        <fullName evidence="3">2-oxo-4-hydroxy-4-carboxy-5-ureidoimidazoline decarboxylase</fullName>
        <ecNumber evidence="3">4.1.1.97</ecNumber>
    </recommendedName>
</protein>
<evidence type="ECO:0000256" key="3">
    <source>
        <dbReference type="ARBA" id="ARBA00012257"/>
    </source>
</evidence>
<reference evidence="8 9" key="1">
    <citation type="journal article" date="2018" name="PLoS Genet.">
        <title>Population sequencing reveals clonal diversity and ancestral inbreeding in the grapevine cultivar Chardonnay.</title>
        <authorList>
            <person name="Roach M.J."/>
            <person name="Johnson D.L."/>
            <person name="Bohlmann J."/>
            <person name="van Vuuren H.J."/>
            <person name="Jones S.J."/>
            <person name="Pretorius I.S."/>
            <person name="Schmidt S.A."/>
            <person name="Borneman A.R."/>
        </authorList>
    </citation>
    <scope>NUCLEOTIDE SEQUENCE [LARGE SCALE GENOMIC DNA]</scope>
    <source>
        <strain evidence="9">cv. Chardonnay</strain>
        <tissue evidence="8">Leaf</tissue>
    </source>
</reference>
<evidence type="ECO:0000256" key="4">
    <source>
        <dbReference type="ARBA" id="ARBA00022631"/>
    </source>
</evidence>
<comment type="pathway">
    <text evidence="2">Purine metabolism; urate degradation; (S)-allantoin from urate: step 3/3.</text>
</comment>
<sequence length="117" mass="13619">MKKFFVGGARESNQLRCKRPLILAYSPPVLSCYVGKTKLEKKQTQTEIYLWLFDFENVKTVIHLVLQELSDWNARYWKKFGFVFLICASGRTASEILAELKVKSEIHLVFQAEFVLV</sequence>
<name>A0A438JX36_VITVI</name>
<dbReference type="Gene3D" id="1.10.3330.10">
    <property type="entry name" value="Oxo-4-hydroxy-4-carboxy-5-ureidoimidazoline decarboxylase"/>
    <property type="match status" value="1"/>
</dbReference>
<comment type="catalytic activity">
    <reaction evidence="1">
        <text>5-hydroxy-2-oxo-4-ureido-2,5-dihydro-1H-imidazole-5-carboxylate + H(+) = (S)-allantoin + CO2</text>
        <dbReference type="Rhea" id="RHEA:26301"/>
        <dbReference type="ChEBI" id="CHEBI:15378"/>
        <dbReference type="ChEBI" id="CHEBI:15678"/>
        <dbReference type="ChEBI" id="CHEBI:16526"/>
        <dbReference type="ChEBI" id="CHEBI:58639"/>
        <dbReference type="EC" id="4.1.1.97"/>
    </reaction>
</comment>
<dbReference type="SUPFAM" id="SSF158694">
    <property type="entry name" value="UraD-Like"/>
    <property type="match status" value="1"/>
</dbReference>
<proteinExistence type="predicted"/>
<dbReference type="GO" id="GO:0051997">
    <property type="term" value="F:2-oxo-4-hydroxy-4-carboxy-5-ureidoimidazoline decarboxylase activity"/>
    <property type="evidence" value="ECO:0007669"/>
    <property type="project" value="UniProtKB-EC"/>
</dbReference>
<keyword evidence="6" id="KW-0456">Lyase</keyword>
<dbReference type="AlphaFoldDB" id="A0A438JX36"/>
<feature type="domain" description="Oxo-4-hydroxy-4-carboxy-5-ureidoimidazoline decarboxylase" evidence="7">
    <location>
        <begin position="65"/>
        <end position="102"/>
    </location>
</feature>
<dbReference type="GO" id="GO:0006144">
    <property type="term" value="P:purine nucleobase metabolic process"/>
    <property type="evidence" value="ECO:0007669"/>
    <property type="project" value="UniProtKB-KW"/>
</dbReference>
<evidence type="ECO:0000256" key="2">
    <source>
        <dbReference type="ARBA" id="ARBA00004754"/>
    </source>
</evidence>
<dbReference type="InterPro" id="IPR036778">
    <property type="entry name" value="OHCU_decarboxylase_sf"/>
</dbReference>
<evidence type="ECO:0000256" key="5">
    <source>
        <dbReference type="ARBA" id="ARBA00022793"/>
    </source>
</evidence>
<accession>A0A438JX36</accession>
<comment type="caution">
    <text evidence="8">The sequence shown here is derived from an EMBL/GenBank/DDBJ whole genome shotgun (WGS) entry which is preliminary data.</text>
</comment>
<organism evidence="8 9">
    <name type="scientific">Vitis vinifera</name>
    <name type="common">Grape</name>
    <dbReference type="NCBI Taxonomy" id="29760"/>
    <lineage>
        <taxon>Eukaryota</taxon>
        <taxon>Viridiplantae</taxon>
        <taxon>Streptophyta</taxon>
        <taxon>Embryophyta</taxon>
        <taxon>Tracheophyta</taxon>
        <taxon>Spermatophyta</taxon>
        <taxon>Magnoliopsida</taxon>
        <taxon>eudicotyledons</taxon>
        <taxon>Gunneridae</taxon>
        <taxon>Pentapetalae</taxon>
        <taxon>rosids</taxon>
        <taxon>Vitales</taxon>
        <taxon>Vitaceae</taxon>
        <taxon>Viteae</taxon>
        <taxon>Vitis</taxon>
    </lineage>
</organism>
<dbReference type="Proteomes" id="UP000288805">
    <property type="component" value="Unassembled WGS sequence"/>
</dbReference>
<dbReference type="EMBL" id="QGNW01000024">
    <property type="protein sequence ID" value="RVX13505.1"/>
    <property type="molecule type" value="Genomic_DNA"/>
</dbReference>
<dbReference type="EC" id="4.1.1.97" evidence="3"/>
<evidence type="ECO:0000313" key="8">
    <source>
        <dbReference type="EMBL" id="RVX13505.1"/>
    </source>
</evidence>
<dbReference type="InterPro" id="IPR018020">
    <property type="entry name" value="OHCU_decarboxylase"/>
</dbReference>